<evidence type="ECO:0000313" key="3">
    <source>
        <dbReference type="Proteomes" id="UP000438914"/>
    </source>
</evidence>
<dbReference type="InterPro" id="IPR039561">
    <property type="entry name" value="Peptidase_M15C"/>
</dbReference>
<dbReference type="SUPFAM" id="SSF55166">
    <property type="entry name" value="Hedgehog/DD-peptidase"/>
    <property type="match status" value="1"/>
</dbReference>
<evidence type="ECO:0000313" key="2">
    <source>
        <dbReference type="EMBL" id="MST83763.1"/>
    </source>
</evidence>
<keyword evidence="3" id="KW-1185">Reference proteome</keyword>
<dbReference type="AlphaFoldDB" id="A0A7K0KCU8"/>
<gene>
    <name evidence="2" type="ORF">FYJ73_03575</name>
</gene>
<sequence>MGLTRLCVQGQTLRQDLYQLQSWQAGCVVSTEAVRHYGLARCFRADAIPDAVFARMRGSSFPPGCTIARSSLRYVRTLYVGFDGHTHIGELVCNKLIAADLVAIFHELYQQRYPIGMMRLIDDYHASDEESMRANNTSCFCYRVVKGSAKLSKHAEGLAVDINPLYNPCIRRSHGKTTIQPATASRYADRSATFAHKITRGDLLYKVFTAHGFRWGGAWRSVKDYQHFEK</sequence>
<protein>
    <submittedName>
        <fullName evidence="2">M15 family metallopeptidase</fullName>
    </submittedName>
</protein>
<name>A0A7K0KCU8_9BACT</name>
<dbReference type="Proteomes" id="UP000438914">
    <property type="component" value="Unassembled WGS sequence"/>
</dbReference>
<dbReference type="InterPro" id="IPR009045">
    <property type="entry name" value="Zn_M74/Hedgehog-like"/>
</dbReference>
<feature type="domain" description="Peptidase M15C" evidence="1">
    <location>
        <begin position="147"/>
        <end position="230"/>
    </location>
</feature>
<dbReference type="Pfam" id="PF13539">
    <property type="entry name" value="Peptidase_M15_4"/>
    <property type="match status" value="1"/>
</dbReference>
<dbReference type="GO" id="GO:0008233">
    <property type="term" value="F:peptidase activity"/>
    <property type="evidence" value="ECO:0007669"/>
    <property type="project" value="InterPro"/>
</dbReference>
<evidence type="ECO:0000259" key="1">
    <source>
        <dbReference type="Pfam" id="PF13539"/>
    </source>
</evidence>
<comment type="caution">
    <text evidence="2">The sequence shown here is derived from an EMBL/GenBank/DDBJ whole genome shotgun (WGS) entry which is preliminary data.</text>
</comment>
<reference evidence="2 3" key="1">
    <citation type="submission" date="2019-08" db="EMBL/GenBank/DDBJ databases">
        <title>In-depth cultivation of the pig gut microbiome towards novel bacterial diversity and tailored functional studies.</title>
        <authorList>
            <person name="Wylensek D."/>
            <person name="Hitch T.C.A."/>
            <person name="Clavel T."/>
        </authorList>
    </citation>
    <scope>NUCLEOTIDE SEQUENCE [LARGE SCALE GENOMIC DNA]</scope>
    <source>
        <strain evidence="2 3">LKV-178-WT-2A</strain>
    </source>
</reference>
<organism evidence="2 3">
    <name type="scientific">Hallella mizrahii</name>
    <dbReference type="NCBI Taxonomy" id="2606637"/>
    <lineage>
        <taxon>Bacteria</taxon>
        <taxon>Pseudomonadati</taxon>
        <taxon>Bacteroidota</taxon>
        <taxon>Bacteroidia</taxon>
        <taxon>Bacteroidales</taxon>
        <taxon>Prevotellaceae</taxon>
        <taxon>Hallella</taxon>
    </lineage>
</organism>
<proteinExistence type="predicted"/>
<accession>A0A7K0KCU8</accession>
<dbReference type="EMBL" id="VUNG01000005">
    <property type="protein sequence ID" value="MST83763.1"/>
    <property type="molecule type" value="Genomic_DNA"/>
</dbReference>
<dbReference type="Gene3D" id="3.30.1380.10">
    <property type="match status" value="1"/>
</dbReference>